<dbReference type="RefSeq" id="WP_017053084.1">
    <property type="nucleotide sequence ID" value="NZ_AJYW02000280.1"/>
</dbReference>
<accession>A0A1E5CQ23</accession>
<evidence type="ECO:0000313" key="3">
    <source>
        <dbReference type="EMBL" id="OEE71987.1"/>
    </source>
</evidence>
<dbReference type="Gene3D" id="3.40.50.11550">
    <property type="match status" value="1"/>
</dbReference>
<comment type="caution">
    <text evidence="3">The sequence shown here is derived from an EMBL/GenBank/DDBJ whole genome shotgun (WGS) entry which is preliminary data.</text>
</comment>
<feature type="signal peptide" evidence="1">
    <location>
        <begin position="1"/>
        <end position="17"/>
    </location>
</feature>
<dbReference type="InterPro" id="IPR016773">
    <property type="entry name" value="Fe3_uptake_reg_CjrA_prd"/>
</dbReference>
<proteinExistence type="predicted"/>
<dbReference type="Proteomes" id="UP000094165">
    <property type="component" value="Unassembled WGS sequence"/>
</dbReference>
<name>A0A1E5CQ23_9VIBR</name>
<evidence type="ECO:0000259" key="2">
    <source>
        <dbReference type="Pfam" id="PF04187"/>
    </source>
</evidence>
<dbReference type="PIRSF" id="PIRSF020419">
    <property type="entry name" value="Fe_uptake_reg_CjrA_prd"/>
    <property type="match status" value="1"/>
</dbReference>
<dbReference type="InterPro" id="IPR007314">
    <property type="entry name" value="Cofac_haem-bd_dom"/>
</dbReference>
<sequence length="325" mass="36405">MRVIFIFLTTLLTGCSAASIFSPQSENVLHSASVSAVQNQQVHTFYDYQLATPTGQILSISALPEHITDADVILIGEWHTHSAIHRFQTDLLKQLNTQKANITLSMEQFSRDSQPVLNQYLAGEIGEQPFTKQANAWPNYESDYRPLIEYAKSNQVDVIAANAPKAIVQCIGRVGLEYLETLPVQQRRDIAETVDNSASEYKEKFMASLHHGTPEQTEKQYSAQISWDETMAESITHYLAQNPDKQVMHIAGKFHTEGGLGTATSILNRNSALNIVVITPVTQLQPNSSDYQLLVLDPPTRFVKPENRMKAYKALSQRNKDLKCD</sequence>
<evidence type="ECO:0000313" key="4">
    <source>
        <dbReference type="Proteomes" id="UP000094165"/>
    </source>
</evidence>
<dbReference type="SUPFAM" id="SSF159501">
    <property type="entry name" value="EreA/ChaN-like"/>
    <property type="match status" value="1"/>
</dbReference>
<dbReference type="CDD" id="cd14727">
    <property type="entry name" value="ChanN-like"/>
    <property type="match status" value="1"/>
</dbReference>
<reference evidence="3 4" key="1">
    <citation type="journal article" date="2012" name="Science">
        <title>Ecological populations of bacteria act as socially cohesive units of antibiotic production and resistance.</title>
        <authorList>
            <person name="Cordero O.X."/>
            <person name="Wildschutte H."/>
            <person name="Kirkup B."/>
            <person name="Proehl S."/>
            <person name="Ngo L."/>
            <person name="Hussain F."/>
            <person name="Le Roux F."/>
            <person name="Mincer T."/>
            <person name="Polz M.F."/>
        </authorList>
    </citation>
    <scope>NUCLEOTIDE SEQUENCE [LARGE SCALE GENOMIC DNA]</scope>
    <source>
        <strain evidence="3 4">FF-238</strain>
    </source>
</reference>
<dbReference type="EMBL" id="AJYW02000280">
    <property type="protein sequence ID" value="OEE71987.1"/>
    <property type="molecule type" value="Genomic_DNA"/>
</dbReference>
<dbReference type="PROSITE" id="PS51257">
    <property type="entry name" value="PROKAR_LIPOPROTEIN"/>
    <property type="match status" value="1"/>
</dbReference>
<protein>
    <recommendedName>
        <fullName evidence="2">Haem-binding uptake Tiki superfamily ChaN domain-containing protein</fullName>
    </recommendedName>
</protein>
<keyword evidence="4" id="KW-1185">Reference proteome</keyword>
<keyword evidence="1" id="KW-0732">Signal</keyword>
<organism evidence="3 4">
    <name type="scientific">Vibrio genomosp. F6 str. FF-238</name>
    <dbReference type="NCBI Taxonomy" id="1191298"/>
    <lineage>
        <taxon>Bacteria</taxon>
        <taxon>Pseudomonadati</taxon>
        <taxon>Pseudomonadota</taxon>
        <taxon>Gammaproteobacteria</taxon>
        <taxon>Vibrionales</taxon>
        <taxon>Vibrionaceae</taxon>
        <taxon>Vibrio</taxon>
    </lineage>
</organism>
<feature type="domain" description="Haem-binding uptake Tiki superfamily ChaN" evidence="2">
    <location>
        <begin position="65"/>
        <end position="264"/>
    </location>
</feature>
<feature type="chain" id="PRO_5009173057" description="Haem-binding uptake Tiki superfamily ChaN domain-containing protein" evidence="1">
    <location>
        <begin position="18"/>
        <end position="325"/>
    </location>
</feature>
<evidence type="ECO:0000256" key="1">
    <source>
        <dbReference type="SAM" id="SignalP"/>
    </source>
</evidence>
<dbReference type="AlphaFoldDB" id="A0A1E5CQ23"/>
<gene>
    <name evidence="3" type="ORF">A130_07585</name>
</gene>
<dbReference type="Pfam" id="PF04187">
    <property type="entry name" value="Cofac_haem_bdg"/>
    <property type="match status" value="1"/>
</dbReference>